<dbReference type="GO" id="GO:0051082">
    <property type="term" value="F:unfolded protein binding"/>
    <property type="evidence" value="ECO:0007669"/>
    <property type="project" value="UniProtKB-UniRule"/>
</dbReference>
<evidence type="ECO:0000313" key="17">
    <source>
        <dbReference type="Proteomes" id="UP000736328"/>
    </source>
</evidence>
<evidence type="ECO:0000256" key="9">
    <source>
        <dbReference type="ARBA" id="ARBA00053423"/>
    </source>
</evidence>
<keyword evidence="7 12" id="KW-0346">Stress response</keyword>
<keyword evidence="8 12" id="KW-0143">Chaperone</keyword>
<dbReference type="PANTHER" id="PTHR43096:SF48">
    <property type="entry name" value="CHAPERONE PROTEIN DNAJ"/>
    <property type="match status" value="1"/>
</dbReference>
<comment type="caution">
    <text evidence="16">The sequence shown here is derived from an EMBL/GenBank/DDBJ whole genome shotgun (WGS) entry which is preliminary data.</text>
</comment>
<evidence type="ECO:0000256" key="11">
    <source>
        <dbReference type="ARBA" id="ARBA00067609"/>
    </source>
</evidence>
<accession>A0A933MJJ9</accession>
<dbReference type="GO" id="GO:0042026">
    <property type="term" value="P:protein refolding"/>
    <property type="evidence" value="ECO:0007669"/>
    <property type="project" value="TreeGrafter"/>
</dbReference>
<dbReference type="Proteomes" id="UP000736328">
    <property type="component" value="Unassembled WGS sequence"/>
</dbReference>
<dbReference type="InterPro" id="IPR008971">
    <property type="entry name" value="HSP40/DnaJ_pept-bd"/>
</dbReference>
<dbReference type="FunFam" id="2.10.230.10:FF:000002">
    <property type="entry name" value="Molecular chaperone DnaJ"/>
    <property type="match status" value="1"/>
</dbReference>
<dbReference type="PRINTS" id="PR00625">
    <property type="entry name" value="JDOMAIN"/>
</dbReference>
<dbReference type="PROSITE" id="PS50076">
    <property type="entry name" value="DNAJ_2"/>
    <property type="match status" value="1"/>
</dbReference>
<dbReference type="EMBL" id="JACQXR010000008">
    <property type="protein sequence ID" value="MBI4725750.1"/>
    <property type="molecule type" value="Genomic_DNA"/>
</dbReference>
<feature type="binding site" evidence="12">
    <location>
        <position position="184"/>
    </location>
    <ligand>
        <name>Zn(2+)</name>
        <dbReference type="ChEBI" id="CHEBI:29105"/>
        <label>2</label>
    </ligand>
</feature>
<dbReference type="PANTHER" id="PTHR43096">
    <property type="entry name" value="DNAJ HOMOLOG 1, MITOCHONDRIAL-RELATED"/>
    <property type="match status" value="1"/>
</dbReference>
<dbReference type="FunFam" id="2.60.260.20:FF:000005">
    <property type="entry name" value="Chaperone protein dnaJ 1, mitochondrial"/>
    <property type="match status" value="1"/>
</dbReference>
<dbReference type="GO" id="GO:0005737">
    <property type="term" value="C:cytoplasm"/>
    <property type="evidence" value="ECO:0007669"/>
    <property type="project" value="UniProtKB-SubCell"/>
</dbReference>
<dbReference type="HAMAP" id="MF_01152">
    <property type="entry name" value="DnaJ"/>
    <property type="match status" value="1"/>
</dbReference>
<dbReference type="SUPFAM" id="SSF49493">
    <property type="entry name" value="HSP40/DnaJ peptide-binding domain"/>
    <property type="match status" value="2"/>
</dbReference>
<comment type="cofactor">
    <cofactor evidence="12">
        <name>Zn(2+)</name>
        <dbReference type="ChEBI" id="CHEBI:29105"/>
    </cofactor>
    <text evidence="12">Binds 2 Zn(2+) ions per monomer.</text>
</comment>
<feature type="repeat" description="CXXCXGXG motif" evidence="12">
    <location>
        <begin position="167"/>
        <end position="174"/>
    </location>
</feature>
<organism evidence="16 17">
    <name type="scientific">candidate division TA06 bacterium</name>
    <dbReference type="NCBI Taxonomy" id="2250710"/>
    <lineage>
        <taxon>Bacteria</taxon>
        <taxon>Bacteria division TA06</taxon>
    </lineage>
</organism>
<dbReference type="GO" id="GO:0005524">
    <property type="term" value="F:ATP binding"/>
    <property type="evidence" value="ECO:0007669"/>
    <property type="project" value="InterPro"/>
</dbReference>
<evidence type="ECO:0000256" key="5">
    <source>
        <dbReference type="ARBA" id="ARBA00022771"/>
    </source>
</evidence>
<dbReference type="GO" id="GO:0031072">
    <property type="term" value="F:heat shock protein binding"/>
    <property type="evidence" value="ECO:0007669"/>
    <property type="project" value="InterPro"/>
</dbReference>
<dbReference type="SUPFAM" id="SSF57938">
    <property type="entry name" value="DnaJ/Hsp40 cysteine-rich domain"/>
    <property type="match status" value="1"/>
</dbReference>
<comment type="function">
    <text evidence="9 12">Participates actively in the response to hyperosmotic and heat shock by preventing the aggregation of stress-denatured proteins and by disaggregating proteins, also in an autonomous, DnaK-independent fashion. Unfolded proteins bind initially to DnaJ; upon interaction with the DnaJ-bound protein, DnaK hydrolyzes its bound ATP, resulting in the formation of a stable complex. GrpE releases ADP from DnaK; ATP binding to DnaK triggers the release of the substrate protein, thus completing the reaction cycle. Several rounds of ATP-dependent interactions between DnaJ, DnaK and GrpE are required for fully efficient folding. Also involved, together with DnaK and GrpE, in the DNA replication of plasmids through activation of initiation proteins.</text>
</comment>
<evidence type="ECO:0000256" key="10">
    <source>
        <dbReference type="ARBA" id="ARBA00061004"/>
    </source>
</evidence>
<keyword evidence="4 12" id="KW-0677">Repeat</keyword>
<sequence>MTPTKNDYYDILGIPKKATEDQIKQAYRALAKKHHPDMNRDNPKAAEEKFKELSEAYEVLMDKQKRANYDQYGHAGVDPSFGQGGFDFGRDFTHADDLQDIFGSMFGGGGGGNSIFDMFFGGQGQGARRRGRSERRGGDLQIRLPLTLEEIASGVEKTLQLKRYESCSDCGGSGVKSGVDVKNCPTCKGAGEVRQVSRSIFGQFINVGTCPQCGGEGKIISNPCKGCGGEGRAKKDATIKVKIPGGAAAGNYLPLRGQGNIGLRGGPAGDILVYIEEKAHPLFTRHGDDLIVGISVSYAQAVLGCKIEVPMLSGKAELSVPAGTPSGKVFRMRGKGLPRLNSSGSGDQLIKVEVWMPQKLSGEEKKILKQLEELQKNKVPGACKIDLDAG</sequence>
<dbReference type="InterPro" id="IPR018253">
    <property type="entry name" value="DnaJ_domain_CS"/>
</dbReference>
<dbReference type="CDD" id="cd06257">
    <property type="entry name" value="DnaJ"/>
    <property type="match status" value="1"/>
</dbReference>
<evidence type="ECO:0000256" key="4">
    <source>
        <dbReference type="ARBA" id="ARBA00022737"/>
    </source>
</evidence>
<dbReference type="Gene3D" id="2.10.230.10">
    <property type="entry name" value="Heat shock protein DnaJ, cysteine-rich domain"/>
    <property type="match status" value="1"/>
</dbReference>
<dbReference type="Gene3D" id="1.10.287.110">
    <property type="entry name" value="DnaJ domain"/>
    <property type="match status" value="1"/>
</dbReference>
<evidence type="ECO:0000256" key="8">
    <source>
        <dbReference type="ARBA" id="ARBA00023186"/>
    </source>
</evidence>
<dbReference type="Pfam" id="PF01556">
    <property type="entry name" value="DnaJ_C"/>
    <property type="match status" value="1"/>
</dbReference>
<feature type="binding site" evidence="12">
    <location>
        <position position="187"/>
    </location>
    <ligand>
        <name>Zn(2+)</name>
        <dbReference type="ChEBI" id="CHEBI:29105"/>
        <label>2</label>
    </ligand>
</feature>
<dbReference type="CDD" id="cd10747">
    <property type="entry name" value="DnaJ_C"/>
    <property type="match status" value="1"/>
</dbReference>
<dbReference type="AlphaFoldDB" id="A0A933MJJ9"/>
<dbReference type="GO" id="GO:0008270">
    <property type="term" value="F:zinc ion binding"/>
    <property type="evidence" value="ECO:0007669"/>
    <property type="project" value="UniProtKB-UniRule"/>
</dbReference>
<dbReference type="NCBIfam" id="NF008035">
    <property type="entry name" value="PRK10767.1"/>
    <property type="match status" value="1"/>
</dbReference>
<dbReference type="InterPro" id="IPR001305">
    <property type="entry name" value="HSP_DnaJ_Cys-rich_dom"/>
</dbReference>
<evidence type="ECO:0000256" key="7">
    <source>
        <dbReference type="ARBA" id="ARBA00023016"/>
    </source>
</evidence>
<gene>
    <name evidence="12 16" type="primary">dnaJ</name>
    <name evidence="16" type="ORF">HY768_00745</name>
</gene>
<dbReference type="Pfam" id="PF00226">
    <property type="entry name" value="DnaJ"/>
    <property type="match status" value="1"/>
</dbReference>
<feature type="binding site" evidence="12">
    <location>
        <position position="167"/>
    </location>
    <ligand>
        <name>Zn(2+)</name>
        <dbReference type="ChEBI" id="CHEBI:29105"/>
        <label>1</label>
    </ligand>
</feature>
<keyword evidence="1 12" id="KW-0963">Cytoplasm</keyword>
<dbReference type="GO" id="GO:0006260">
    <property type="term" value="P:DNA replication"/>
    <property type="evidence" value="ECO:0007669"/>
    <property type="project" value="UniProtKB-KW"/>
</dbReference>
<dbReference type="SUPFAM" id="SSF46565">
    <property type="entry name" value="Chaperone J-domain"/>
    <property type="match status" value="1"/>
</dbReference>
<dbReference type="SMART" id="SM00271">
    <property type="entry name" value="DnaJ"/>
    <property type="match status" value="1"/>
</dbReference>
<dbReference type="PROSITE" id="PS00636">
    <property type="entry name" value="DNAJ_1"/>
    <property type="match status" value="1"/>
</dbReference>
<feature type="repeat" description="CXXCXGXG motif" evidence="12">
    <location>
        <begin position="224"/>
        <end position="231"/>
    </location>
</feature>
<dbReference type="PROSITE" id="PS51188">
    <property type="entry name" value="ZF_CR"/>
    <property type="match status" value="1"/>
</dbReference>
<evidence type="ECO:0000256" key="1">
    <source>
        <dbReference type="ARBA" id="ARBA00022490"/>
    </source>
</evidence>
<feature type="domain" description="CR-type" evidence="15">
    <location>
        <begin position="154"/>
        <end position="236"/>
    </location>
</feature>
<dbReference type="InterPro" id="IPR002939">
    <property type="entry name" value="DnaJ_C"/>
</dbReference>
<comment type="similarity">
    <text evidence="10 12">Belongs to the DnaJ family.</text>
</comment>
<feature type="binding site" evidence="12">
    <location>
        <position position="224"/>
    </location>
    <ligand>
        <name>Zn(2+)</name>
        <dbReference type="ChEBI" id="CHEBI:29105"/>
        <label>1</label>
    </ligand>
</feature>
<feature type="binding site" evidence="12">
    <location>
        <position position="213"/>
    </location>
    <ligand>
        <name>Zn(2+)</name>
        <dbReference type="ChEBI" id="CHEBI:29105"/>
        <label>2</label>
    </ligand>
</feature>
<evidence type="ECO:0000259" key="14">
    <source>
        <dbReference type="PROSITE" id="PS50076"/>
    </source>
</evidence>
<feature type="binding site" evidence="12">
    <location>
        <position position="170"/>
    </location>
    <ligand>
        <name>Zn(2+)</name>
        <dbReference type="ChEBI" id="CHEBI:29105"/>
        <label>1</label>
    </ligand>
</feature>
<dbReference type="FunFam" id="1.10.287.110:FF:000034">
    <property type="entry name" value="Chaperone protein DnaJ"/>
    <property type="match status" value="1"/>
</dbReference>
<keyword evidence="5 12" id="KW-0863">Zinc-finger</keyword>
<dbReference type="Pfam" id="PF00684">
    <property type="entry name" value="DnaJ_CXXCXGXG"/>
    <property type="match status" value="1"/>
</dbReference>
<keyword evidence="3 12" id="KW-0479">Metal-binding</keyword>
<dbReference type="GO" id="GO:0009408">
    <property type="term" value="P:response to heat"/>
    <property type="evidence" value="ECO:0007669"/>
    <property type="project" value="InterPro"/>
</dbReference>
<dbReference type="NCBIfam" id="TIGR02349">
    <property type="entry name" value="DnaJ_bact"/>
    <property type="match status" value="1"/>
</dbReference>
<evidence type="ECO:0000256" key="6">
    <source>
        <dbReference type="ARBA" id="ARBA00022833"/>
    </source>
</evidence>
<dbReference type="InterPro" id="IPR001623">
    <property type="entry name" value="DnaJ_domain"/>
</dbReference>
<feature type="repeat" description="CXXCXGXG motif" evidence="12">
    <location>
        <begin position="184"/>
        <end position="191"/>
    </location>
</feature>
<dbReference type="InterPro" id="IPR012724">
    <property type="entry name" value="DnaJ"/>
</dbReference>
<dbReference type="Gene3D" id="2.60.260.20">
    <property type="entry name" value="Urease metallochaperone UreE, N-terminal domain"/>
    <property type="match status" value="2"/>
</dbReference>
<keyword evidence="6 12" id="KW-0862">Zinc</keyword>
<dbReference type="InterPro" id="IPR036869">
    <property type="entry name" value="J_dom_sf"/>
</dbReference>
<comment type="subcellular location">
    <subcellularLocation>
        <location evidence="12">Cytoplasm</location>
    </subcellularLocation>
</comment>
<proteinExistence type="inferred from homology"/>
<evidence type="ECO:0000313" key="16">
    <source>
        <dbReference type="EMBL" id="MBI4725750.1"/>
    </source>
</evidence>
<name>A0A933MJJ9_UNCT6</name>
<evidence type="ECO:0000256" key="12">
    <source>
        <dbReference type="HAMAP-Rule" id="MF_01152"/>
    </source>
</evidence>
<feature type="zinc finger region" description="CR-type" evidence="13">
    <location>
        <begin position="154"/>
        <end position="236"/>
    </location>
</feature>
<keyword evidence="2 12" id="KW-0235">DNA replication</keyword>
<evidence type="ECO:0000259" key="15">
    <source>
        <dbReference type="PROSITE" id="PS51188"/>
    </source>
</evidence>
<comment type="domain">
    <text evidence="12">The J domain is necessary and sufficient to stimulate DnaK ATPase activity. Zinc center 1 plays an important role in the autonomous, DnaK-independent chaperone activity of DnaJ. Zinc center 2 is essential for interaction with DnaK and for DnaJ activity.</text>
</comment>
<feature type="binding site" evidence="12">
    <location>
        <position position="227"/>
    </location>
    <ligand>
        <name>Zn(2+)</name>
        <dbReference type="ChEBI" id="CHEBI:29105"/>
        <label>1</label>
    </ligand>
</feature>
<protein>
    <recommendedName>
        <fullName evidence="11 12">Chaperone protein DnaJ</fullName>
    </recommendedName>
</protein>
<dbReference type="InterPro" id="IPR036410">
    <property type="entry name" value="HSP_DnaJ_Cys-rich_dom_sf"/>
</dbReference>
<reference evidence="16" key="1">
    <citation type="submission" date="2020-07" db="EMBL/GenBank/DDBJ databases">
        <title>Huge and variable diversity of episymbiotic CPR bacteria and DPANN archaea in groundwater ecosystems.</title>
        <authorList>
            <person name="He C.Y."/>
            <person name="Keren R."/>
            <person name="Whittaker M."/>
            <person name="Farag I.F."/>
            <person name="Doudna J."/>
            <person name="Cate J.H.D."/>
            <person name="Banfield J.F."/>
        </authorList>
    </citation>
    <scope>NUCLEOTIDE SEQUENCE</scope>
    <source>
        <strain evidence="16">NC_groundwater_1520_Pr4_B-0.1um_53_5</strain>
    </source>
</reference>
<dbReference type="CDD" id="cd10719">
    <property type="entry name" value="DnaJ_zf"/>
    <property type="match status" value="1"/>
</dbReference>
<comment type="subunit">
    <text evidence="12">Homodimer.</text>
</comment>
<evidence type="ECO:0000256" key="3">
    <source>
        <dbReference type="ARBA" id="ARBA00022723"/>
    </source>
</evidence>
<evidence type="ECO:0000256" key="13">
    <source>
        <dbReference type="PROSITE-ProRule" id="PRU00546"/>
    </source>
</evidence>
<feature type="binding site" evidence="12">
    <location>
        <position position="210"/>
    </location>
    <ligand>
        <name>Zn(2+)</name>
        <dbReference type="ChEBI" id="CHEBI:29105"/>
        <label>2</label>
    </ligand>
</feature>
<evidence type="ECO:0000256" key="2">
    <source>
        <dbReference type="ARBA" id="ARBA00022705"/>
    </source>
</evidence>
<feature type="domain" description="J" evidence="14">
    <location>
        <begin position="7"/>
        <end position="73"/>
    </location>
</feature>
<feature type="repeat" description="CXXCXGXG motif" evidence="12">
    <location>
        <begin position="210"/>
        <end position="217"/>
    </location>
</feature>